<dbReference type="RefSeq" id="WP_256310570.1">
    <property type="nucleotide sequence ID" value="NZ_JANGAC010000002.1"/>
</dbReference>
<comment type="caution">
    <text evidence="2">The sequence shown here is derived from an EMBL/GenBank/DDBJ whole genome shotgun (WGS) entry which is preliminary data.</text>
</comment>
<name>A0ABT1S733_9FIRM</name>
<accession>A0ABT1S733</accession>
<proteinExistence type="predicted"/>
<dbReference type="InterPro" id="IPR025923">
    <property type="entry name" value="YodL-like_dom"/>
</dbReference>
<evidence type="ECO:0000313" key="2">
    <source>
        <dbReference type="EMBL" id="MCQ4922287.1"/>
    </source>
</evidence>
<dbReference type="Proteomes" id="UP001524478">
    <property type="component" value="Unassembled WGS sequence"/>
</dbReference>
<evidence type="ECO:0000313" key="3">
    <source>
        <dbReference type="Proteomes" id="UP001524478"/>
    </source>
</evidence>
<keyword evidence="3" id="KW-1185">Reference proteome</keyword>
<gene>
    <name evidence="2" type="ORF">NE686_04265</name>
</gene>
<organism evidence="2 3">
    <name type="scientific">Tissierella carlieri</name>
    <dbReference type="NCBI Taxonomy" id="689904"/>
    <lineage>
        <taxon>Bacteria</taxon>
        <taxon>Bacillati</taxon>
        <taxon>Bacillota</taxon>
        <taxon>Tissierellia</taxon>
        <taxon>Tissierellales</taxon>
        <taxon>Tissierellaceae</taxon>
        <taxon>Tissierella</taxon>
    </lineage>
</organism>
<dbReference type="Pfam" id="PF14191">
    <property type="entry name" value="YodL"/>
    <property type="match status" value="1"/>
</dbReference>
<dbReference type="EMBL" id="JANGAC010000002">
    <property type="protein sequence ID" value="MCQ4922287.1"/>
    <property type="molecule type" value="Genomic_DNA"/>
</dbReference>
<feature type="domain" description="YodL-like" evidence="1">
    <location>
        <begin position="76"/>
        <end position="172"/>
    </location>
</feature>
<reference evidence="2 3" key="1">
    <citation type="submission" date="2022-06" db="EMBL/GenBank/DDBJ databases">
        <title>Isolation of gut microbiota from human fecal samples.</title>
        <authorList>
            <person name="Pamer E.G."/>
            <person name="Barat B."/>
            <person name="Waligurski E."/>
            <person name="Medina S."/>
            <person name="Paddock L."/>
            <person name="Mostad J."/>
        </authorList>
    </citation>
    <scope>NUCLEOTIDE SEQUENCE [LARGE SCALE GENOMIC DNA]</scope>
    <source>
        <strain evidence="2 3">DFI.7.95</strain>
    </source>
</reference>
<evidence type="ECO:0000259" key="1">
    <source>
        <dbReference type="Pfam" id="PF14191"/>
    </source>
</evidence>
<protein>
    <submittedName>
        <fullName evidence="2">YodL domain-containing protein</fullName>
    </submittedName>
</protein>
<sequence>MSMIQLKNGRIIYYGNPAGYVEDNIATVDFMFKSEELENWIQQRKLIPKWKEGVFERLSGKDGFSFSDEELISLKKCRIWQLKTDVSPERKFIGYEELKETFGEPDKDNYRTAYDGEIESNDLEEIYTKFNLNHPHGFTGYSLSISDVIELYDDNGSEFYYVDRFGFKEIDFESQDHGLDINMSM</sequence>